<evidence type="ECO:0000256" key="14">
    <source>
        <dbReference type="ARBA" id="ARBA00030377"/>
    </source>
</evidence>
<dbReference type="EMBL" id="CAJHUB010000760">
    <property type="protein sequence ID" value="CAD7685010.1"/>
    <property type="molecule type" value="Genomic_DNA"/>
</dbReference>
<dbReference type="PANTHER" id="PTHR15222">
    <property type="entry name" value="NADH DEHYDROGENASE [UBIQUINONE] 1 BETA SUBCOMPLEX SUBUNIT 1"/>
    <property type="match status" value="1"/>
</dbReference>
<comment type="similarity">
    <text evidence="3">Belongs to the complex I NDUFB1 subunit family.</text>
</comment>
<evidence type="ECO:0000256" key="8">
    <source>
        <dbReference type="ARBA" id="ARBA00022692"/>
    </source>
</evidence>
<evidence type="ECO:0000256" key="7">
    <source>
        <dbReference type="ARBA" id="ARBA00022660"/>
    </source>
</evidence>
<organism evidence="16 17">
    <name type="scientific">Nyctereutes procyonoides</name>
    <name type="common">Raccoon dog</name>
    <name type="synonym">Canis procyonoides</name>
    <dbReference type="NCBI Taxonomy" id="34880"/>
    <lineage>
        <taxon>Eukaryota</taxon>
        <taxon>Metazoa</taxon>
        <taxon>Chordata</taxon>
        <taxon>Craniata</taxon>
        <taxon>Vertebrata</taxon>
        <taxon>Euteleostomi</taxon>
        <taxon>Mammalia</taxon>
        <taxon>Eutheria</taxon>
        <taxon>Laurasiatheria</taxon>
        <taxon>Carnivora</taxon>
        <taxon>Caniformia</taxon>
        <taxon>Canidae</taxon>
        <taxon>Nyctereutes</taxon>
    </lineage>
</organism>
<evidence type="ECO:0000256" key="11">
    <source>
        <dbReference type="ARBA" id="ARBA00022989"/>
    </source>
</evidence>
<evidence type="ECO:0000313" key="17">
    <source>
        <dbReference type="Proteomes" id="UP000645828"/>
    </source>
</evidence>
<keyword evidence="11" id="KW-1133">Transmembrane helix</keyword>
<dbReference type="InterPro" id="IPR012575">
    <property type="entry name" value="NDUB1"/>
</dbReference>
<dbReference type="Pfam" id="PF08040">
    <property type="entry name" value="NADH_oxidored"/>
    <property type="match status" value="1"/>
</dbReference>
<dbReference type="PANTHER" id="PTHR15222:SF2">
    <property type="entry name" value="NADH DEHYDROGENASE [UBIQUINONE] 1 BETA SUBCOMPLEX SUBUNIT 1"/>
    <property type="match status" value="1"/>
</dbReference>
<comment type="function">
    <text evidence="1">Accessory subunit of the mitochondrial membrane respiratory chain NADH dehydrogenase (Complex I) that is believed not to be involved in catalysis. Complex I functions in the transfer of electrons from NADH to the respiratory chain. The immediate electron acceptor for the enzyme is believed to be ubiquinone.</text>
</comment>
<keyword evidence="13" id="KW-0472">Membrane</keyword>
<evidence type="ECO:0000313" key="16">
    <source>
        <dbReference type="EMBL" id="CAD7685010.1"/>
    </source>
</evidence>
<evidence type="ECO:0000256" key="6">
    <source>
        <dbReference type="ARBA" id="ARBA00022448"/>
    </source>
</evidence>
<accession>A0A811Z7U6</accession>
<proteinExistence type="inferred from homology"/>
<evidence type="ECO:0000256" key="1">
    <source>
        <dbReference type="ARBA" id="ARBA00003335"/>
    </source>
</evidence>
<keyword evidence="12" id="KW-0496">Mitochondrion</keyword>
<keyword evidence="8" id="KW-0812">Transmembrane</keyword>
<dbReference type="GO" id="GO:0005743">
    <property type="term" value="C:mitochondrial inner membrane"/>
    <property type="evidence" value="ECO:0007669"/>
    <property type="project" value="UniProtKB-SubCell"/>
</dbReference>
<evidence type="ECO:0000256" key="15">
    <source>
        <dbReference type="ARBA" id="ARBA00033364"/>
    </source>
</evidence>
<reference evidence="16" key="1">
    <citation type="submission" date="2020-12" db="EMBL/GenBank/DDBJ databases">
        <authorList>
            <consortium name="Molecular Ecology Group"/>
        </authorList>
    </citation>
    <scope>NUCLEOTIDE SEQUENCE</scope>
    <source>
        <strain evidence="16">TBG_1078</strain>
    </source>
</reference>
<gene>
    <name evidence="16" type="ORF">NYPRO_LOCUS17803</name>
</gene>
<keyword evidence="17" id="KW-1185">Reference proteome</keyword>
<evidence type="ECO:0000256" key="12">
    <source>
        <dbReference type="ARBA" id="ARBA00023128"/>
    </source>
</evidence>
<dbReference type="AlphaFoldDB" id="A0A811Z7U6"/>
<comment type="subunit">
    <text evidence="4">Complex I is composed of 45 different subunits.</text>
</comment>
<sequence length="55" mass="6555">MNVIQIVGDYWVHILVPMGFVLGCYVDRKNDEKLTAFWNKSLLFRRELRPNEEVT</sequence>
<evidence type="ECO:0000256" key="5">
    <source>
        <dbReference type="ARBA" id="ARBA00018678"/>
    </source>
</evidence>
<evidence type="ECO:0000256" key="3">
    <source>
        <dbReference type="ARBA" id="ARBA00007393"/>
    </source>
</evidence>
<keyword evidence="9" id="KW-0999">Mitochondrion inner membrane</keyword>
<comment type="caution">
    <text evidence="16">The sequence shown here is derived from an EMBL/GenBank/DDBJ whole genome shotgun (WGS) entry which is preliminary data.</text>
</comment>
<keyword evidence="7" id="KW-0679">Respiratory chain</keyword>
<keyword evidence="10" id="KW-0249">Electron transport</keyword>
<dbReference type="Proteomes" id="UP000645828">
    <property type="component" value="Unassembled WGS sequence"/>
</dbReference>
<evidence type="ECO:0000256" key="10">
    <source>
        <dbReference type="ARBA" id="ARBA00022982"/>
    </source>
</evidence>
<evidence type="ECO:0000256" key="2">
    <source>
        <dbReference type="ARBA" id="ARBA00004298"/>
    </source>
</evidence>
<protein>
    <recommendedName>
        <fullName evidence="5">NADH dehydrogenase [ubiquinone] 1 beta subcomplex subunit 1</fullName>
    </recommendedName>
    <alternativeName>
        <fullName evidence="15">Complex I-MNLL</fullName>
    </alternativeName>
    <alternativeName>
        <fullName evidence="14">NADH-ubiquinone oxidoreductase MNLL subunit</fullName>
    </alternativeName>
</protein>
<comment type="subcellular location">
    <subcellularLocation>
        <location evidence="2">Mitochondrion inner membrane</location>
        <topology evidence="2">Single-pass membrane protein</topology>
        <orientation evidence="2">Matrix side</orientation>
    </subcellularLocation>
</comment>
<name>A0A811Z7U6_NYCPR</name>
<evidence type="ECO:0000256" key="4">
    <source>
        <dbReference type="ARBA" id="ARBA00011533"/>
    </source>
</evidence>
<evidence type="ECO:0000256" key="13">
    <source>
        <dbReference type="ARBA" id="ARBA00023136"/>
    </source>
</evidence>
<keyword evidence="6" id="KW-0813">Transport</keyword>
<evidence type="ECO:0000256" key="9">
    <source>
        <dbReference type="ARBA" id="ARBA00022792"/>
    </source>
</evidence>